<dbReference type="CDD" id="cd13127">
    <property type="entry name" value="MATE_tuaB_like"/>
    <property type="match status" value="1"/>
</dbReference>
<dbReference type="PANTHER" id="PTHR30250:SF10">
    <property type="entry name" value="LIPOPOLYSACCHARIDE BIOSYNTHESIS PROTEIN WZXC"/>
    <property type="match status" value="1"/>
</dbReference>
<dbReference type="InterPro" id="IPR050833">
    <property type="entry name" value="Poly_Biosynth_Transport"/>
</dbReference>
<keyword evidence="9" id="KW-1185">Reference proteome</keyword>
<keyword evidence="5 7" id="KW-1133">Transmembrane helix</keyword>
<evidence type="ECO:0000313" key="8">
    <source>
        <dbReference type="EMBL" id="MBW7571089.1"/>
    </source>
</evidence>
<accession>A0ABS7DIF3</accession>
<sequence>MNKGMQSNKKAVLSGVFWKLSEGLSSQIVSLVVSIILARIIAPSEYGVISLVMVFITISSVFISSGFGSALIQKKNADDLDFSSVFYFSLFFTSLIYLTIFCLSSVISNFFEMPILEPLLKVLSVSIIIMGVNSVQQAYISRKMKFKKFFYASFIGTFFSAVIGVSFALKGLGVWALVAQALTNNIVDTFILFISITWRPKLLFSYKRLKSLFSYGWKILLQSFVIQIYASLRSIIIGKFYTSSDLAYFTKGNQFPNLISSNIDSAINTVLFPVMSMTQDSLERVKSMARKTTQVTSYVMNPILIGLATIADSFVLLILTDKWLPCVPYFRICCFILLFRAPQTAILQAIKAVGRSDCVLKVDFPIRIFALIVLLISIQYGVLFLAFSELLITIFGTVLYARVAKEIIGYSGKEVCIDFLINTFLSIIMGFFAWVAGLIFPDLSLLKMLFQISIGILIYILLSVVTKNENFYYVINILLESMNRLKK</sequence>
<dbReference type="RefSeq" id="WP_219938312.1">
    <property type="nucleotide sequence ID" value="NZ_JAGFNY010000051.1"/>
</dbReference>
<reference evidence="8 9" key="1">
    <citation type="submission" date="2021-03" db="EMBL/GenBank/DDBJ databases">
        <title>Succinivibrio sp. nov. isolated from feces of cow.</title>
        <authorList>
            <person name="Choi J.-Y."/>
        </authorList>
    </citation>
    <scope>NUCLEOTIDE SEQUENCE [LARGE SCALE GENOMIC DNA]</scope>
    <source>
        <strain evidence="8 9">AGMB01872</strain>
    </source>
</reference>
<dbReference type="Proteomes" id="UP000731465">
    <property type="component" value="Unassembled WGS sequence"/>
</dbReference>
<proteinExistence type="inferred from homology"/>
<feature type="transmembrane region" description="Helical" evidence="7">
    <location>
        <begin position="149"/>
        <end position="169"/>
    </location>
</feature>
<evidence type="ECO:0000256" key="2">
    <source>
        <dbReference type="ARBA" id="ARBA00007430"/>
    </source>
</evidence>
<gene>
    <name evidence="8" type="ORF">J5V48_09305</name>
</gene>
<name>A0ABS7DIF3_9GAMM</name>
<evidence type="ECO:0000256" key="3">
    <source>
        <dbReference type="ARBA" id="ARBA00022475"/>
    </source>
</evidence>
<feature type="transmembrane region" description="Helical" evidence="7">
    <location>
        <begin position="119"/>
        <end position="140"/>
    </location>
</feature>
<keyword evidence="3" id="KW-1003">Cell membrane</keyword>
<protein>
    <submittedName>
        <fullName evidence="8">Lipopolysaccharide biosynthesis protein</fullName>
    </submittedName>
</protein>
<evidence type="ECO:0000313" key="9">
    <source>
        <dbReference type="Proteomes" id="UP000731465"/>
    </source>
</evidence>
<comment type="caution">
    <text evidence="8">The sequence shown here is derived from an EMBL/GenBank/DDBJ whole genome shotgun (WGS) entry which is preliminary data.</text>
</comment>
<dbReference type="Pfam" id="PF13440">
    <property type="entry name" value="Polysacc_synt_3"/>
    <property type="match status" value="1"/>
</dbReference>
<feature type="transmembrane region" description="Helical" evidence="7">
    <location>
        <begin position="84"/>
        <end position="107"/>
    </location>
</feature>
<dbReference type="PANTHER" id="PTHR30250">
    <property type="entry name" value="PST FAMILY PREDICTED COLANIC ACID TRANSPORTER"/>
    <property type="match status" value="1"/>
</dbReference>
<feature type="transmembrane region" description="Helical" evidence="7">
    <location>
        <begin position="384"/>
        <end position="403"/>
    </location>
</feature>
<feature type="transmembrane region" description="Helical" evidence="7">
    <location>
        <begin position="48"/>
        <end position="72"/>
    </location>
</feature>
<keyword evidence="4 7" id="KW-0812">Transmembrane</keyword>
<evidence type="ECO:0000256" key="1">
    <source>
        <dbReference type="ARBA" id="ARBA00004651"/>
    </source>
</evidence>
<evidence type="ECO:0000256" key="7">
    <source>
        <dbReference type="SAM" id="Phobius"/>
    </source>
</evidence>
<evidence type="ECO:0000256" key="4">
    <source>
        <dbReference type="ARBA" id="ARBA00022692"/>
    </source>
</evidence>
<evidence type="ECO:0000256" key="5">
    <source>
        <dbReference type="ARBA" id="ARBA00022989"/>
    </source>
</evidence>
<feature type="transmembrane region" description="Helical" evidence="7">
    <location>
        <begin position="448"/>
        <end position="465"/>
    </location>
</feature>
<feature type="transmembrane region" description="Helical" evidence="7">
    <location>
        <begin position="298"/>
        <end position="317"/>
    </location>
</feature>
<dbReference type="EMBL" id="JAGFNY010000051">
    <property type="protein sequence ID" value="MBW7571089.1"/>
    <property type="molecule type" value="Genomic_DNA"/>
</dbReference>
<feature type="transmembrane region" description="Helical" evidence="7">
    <location>
        <begin position="20"/>
        <end position="42"/>
    </location>
</feature>
<feature type="transmembrane region" description="Helical" evidence="7">
    <location>
        <begin position="415"/>
        <end position="436"/>
    </location>
</feature>
<evidence type="ECO:0000256" key="6">
    <source>
        <dbReference type="ARBA" id="ARBA00023136"/>
    </source>
</evidence>
<comment type="subcellular location">
    <subcellularLocation>
        <location evidence="1">Cell membrane</location>
        <topology evidence="1">Multi-pass membrane protein</topology>
    </subcellularLocation>
</comment>
<comment type="similarity">
    <text evidence="2">Belongs to the polysaccharide synthase family.</text>
</comment>
<organism evidence="8 9">
    <name type="scientific">Succinivibrio faecicola</name>
    <dbReference type="NCBI Taxonomy" id="2820300"/>
    <lineage>
        <taxon>Bacteria</taxon>
        <taxon>Pseudomonadati</taxon>
        <taxon>Pseudomonadota</taxon>
        <taxon>Gammaproteobacteria</taxon>
        <taxon>Aeromonadales</taxon>
        <taxon>Succinivibrionaceae</taxon>
        <taxon>Succinivibrio</taxon>
    </lineage>
</organism>
<feature type="transmembrane region" description="Helical" evidence="7">
    <location>
        <begin position="175"/>
        <end position="198"/>
    </location>
</feature>
<keyword evidence="6 7" id="KW-0472">Membrane</keyword>